<sequence length="231" mass="26545">MPTPFSKITKNTVTIKSINDLSYDLDKAAYKSHFERADIWFWSGCDKEGKLTARLEFEWSLCPLINKKLGEYTPSDTDKKEHLIAIYIKTFFDDGDDFCFLVRGAENMNKFLSMTFSGRAYEEPCFATPLHATKPSSIFKTRGLDRSLYECVNKTETKGIRWRFLYGSAMKAWEQLELNEEKHQSIRQIVANVKQVAVEEEDSEEDSDESSDEDSSDDDLSDKEGDGKCED</sequence>
<feature type="compositionally biased region" description="Basic and acidic residues" evidence="1">
    <location>
        <begin position="222"/>
        <end position="231"/>
    </location>
</feature>
<comment type="caution">
    <text evidence="2">The sequence shown here is derived from an EMBL/GenBank/DDBJ whole genome shotgun (WGS) entry which is preliminary data.</text>
</comment>
<feature type="region of interest" description="Disordered" evidence="1">
    <location>
        <begin position="195"/>
        <end position="231"/>
    </location>
</feature>
<dbReference type="EMBL" id="WVTA01000021">
    <property type="protein sequence ID" value="KAK3197308.1"/>
    <property type="molecule type" value="Genomic_DNA"/>
</dbReference>
<accession>A0AAN6RC86</accession>
<dbReference type="Proteomes" id="UP001280581">
    <property type="component" value="Unassembled WGS sequence"/>
</dbReference>
<evidence type="ECO:0000256" key="1">
    <source>
        <dbReference type="SAM" id="MobiDB-lite"/>
    </source>
</evidence>
<feature type="compositionally biased region" description="Acidic residues" evidence="1">
    <location>
        <begin position="198"/>
        <end position="221"/>
    </location>
</feature>
<keyword evidence="3" id="KW-1185">Reference proteome</keyword>
<proteinExistence type="predicted"/>
<evidence type="ECO:0000313" key="3">
    <source>
        <dbReference type="Proteomes" id="UP001280581"/>
    </source>
</evidence>
<protein>
    <submittedName>
        <fullName evidence="2">Uncharacterized protein</fullName>
    </submittedName>
</protein>
<name>A0AAN6RC86_9PLEO</name>
<gene>
    <name evidence="2" type="ORF">GRF29_1536g1371815</name>
</gene>
<reference evidence="2 3" key="1">
    <citation type="submission" date="2021-02" db="EMBL/GenBank/DDBJ databases">
        <title>Genome assembly of Pseudopithomyces chartarum.</title>
        <authorList>
            <person name="Jauregui R."/>
            <person name="Singh J."/>
            <person name="Voisey C."/>
        </authorList>
    </citation>
    <scope>NUCLEOTIDE SEQUENCE [LARGE SCALE GENOMIC DNA]</scope>
    <source>
        <strain evidence="2 3">AGR01</strain>
    </source>
</reference>
<evidence type="ECO:0000313" key="2">
    <source>
        <dbReference type="EMBL" id="KAK3197308.1"/>
    </source>
</evidence>
<dbReference type="AlphaFoldDB" id="A0AAN6RC86"/>
<organism evidence="2 3">
    <name type="scientific">Pseudopithomyces chartarum</name>
    <dbReference type="NCBI Taxonomy" id="1892770"/>
    <lineage>
        <taxon>Eukaryota</taxon>
        <taxon>Fungi</taxon>
        <taxon>Dikarya</taxon>
        <taxon>Ascomycota</taxon>
        <taxon>Pezizomycotina</taxon>
        <taxon>Dothideomycetes</taxon>
        <taxon>Pleosporomycetidae</taxon>
        <taxon>Pleosporales</taxon>
        <taxon>Massarineae</taxon>
        <taxon>Didymosphaeriaceae</taxon>
        <taxon>Pseudopithomyces</taxon>
    </lineage>
</organism>